<evidence type="ECO:0000313" key="2">
    <source>
        <dbReference type="Proteomes" id="UP000430368"/>
    </source>
</evidence>
<dbReference type="Proteomes" id="UP000430368">
    <property type="component" value="Chromosome"/>
</dbReference>
<proteinExistence type="predicted"/>
<reference evidence="1 2" key="1">
    <citation type="submission" date="2019-07" db="EMBL/GenBank/DDBJ databases">
        <title>Serratia dokdonensis sp. nov., an elicitor of systemic resistance in Nicotiana Tabacum.</title>
        <authorList>
            <person name="Son J.-S."/>
            <person name="Hwang Y.-J."/>
            <person name="Lee S.-Y."/>
            <person name="Ghim S.-Y."/>
        </authorList>
    </citation>
    <scope>NUCLEOTIDE SEQUENCE [LARGE SCALE GENOMIC DNA]</scope>
    <source>
        <strain evidence="1 2">KUDC3025</strain>
    </source>
</reference>
<organism evidence="1 2">
    <name type="scientific">Serratia rhizosphaerae</name>
    <dbReference type="NCBI Taxonomy" id="2597702"/>
    <lineage>
        <taxon>Bacteria</taxon>
        <taxon>Pseudomonadati</taxon>
        <taxon>Pseudomonadota</taxon>
        <taxon>Gammaproteobacteria</taxon>
        <taxon>Enterobacterales</taxon>
        <taxon>Yersiniaceae</taxon>
        <taxon>Serratia</taxon>
    </lineage>
</organism>
<accession>A0ABX6GP09</accession>
<dbReference type="EMBL" id="CP041764">
    <property type="protein sequence ID" value="QHA88026.1"/>
    <property type="molecule type" value="Genomic_DNA"/>
</dbReference>
<sequence>MKPLRRSASEFENNDIATTIQLSALNPVGDLSMNTTIDYLKTPLDMLRYLCMLESELMSARAFHRLGFDVERDSASGMTLVEVAVHSAGFAFGYFLFALQRNGLPSLSETGKGVMNALDKIGKEVNASVWERAVNEGKRDRESDEVIAAFNTEY</sequence>
<dbReference type="RefSeq" id="WP_160029999.1">
    <property type="nucleotide sequence ID" value="NZ_CP041764.1"/>
</dbReference>
<keyword evidence="2" id="KW-1185">Reference proteome</keyword>
<gene>
    <name evidence="1" type="ORF">FO014_14295</name>
</gene>
<protein>
    <submittedName>
        <fullName evidence="1">Uncharacterized protein</fullName>
    </submittedName>
</protein>
<evidence type="ECO:0000313" key="1">
    <source>
        <dbReference type="EMBL" id="QHA88026.1"/>
    </source>
</evidence>
<name>A0ABX6GP09_9GAMM</name>